<evidence type="ECO:0000256" key="1">
    <source>
        <dbReference type="ARBA" id="ARBA00022859"/>
    </source>
</evidence>
<evidence type="ECO:0000256" key="3">
    <source>
        <dbReference type="ARBA" id="ARBA00043265"/>
    </source>
</evidence>
<dbReference type="OMA" id="WMGIIWT"/>
<reference evidence="6" key="2">
    <citation type="submission" date="2025-08" db="UniProtKB">
        <authorList>
            <consortium name="Ensembl"/>
        </authorList>
    </citation>
    <scope>IDENTIFICATION</scope>
</reference>
<dbReference type="Gene3D" id="2.60.40.10">
    <property type="entry name" value="Immunoglobulins"/>
    <property type="match status" value="1"/>
</dbReference>
<feature type="chain" id="PRO_5001833584" evidence="4">
    <location>
        <begin position="34"/>
        <end position="134"/>
    </location>
</feature>
<dbReference type="InterPro" id="IPR007110">
    <property type="entry name" value="Ig-like_dom"/>
</dbReference>
<dbReference type="InterPro" id="IPR013783">
    <property type="entry name" value="Ig-like_fold"/>
</dbReference>
<keyword evidence="4" id="KW-0732">Signal</keyword>
<keyword evidence="1" id="KW-0391">Immunity</keyword>
<feature type="signal peptide" evidence="4">
    <location>
        <begin position="1"/>
        <end position="33"/>
    </location>
</feature>
<dbReference type="PROSITE" id="PS50835">
    <property type="entry name" value="IG_LIKE"/>
    <property type="match status" value="1"/>
</dbReference>
<dbReference type="AlphaFoldDB" id="A0A087XUZ6"/>
<dbReference type="STRING" id="48698.ENSPFOP00000009599"/>
<dbReference type="EMBL" id="AYCK01009499">
    <property type="status" value="NOT_ANNOTATED_CDS"/>
    <property type="molecule type" value="Genomic_DNA"/>
</dbReference>
<sequence>ILICDCVVCCYANEPNAINTLLLLLAAASCVKCEQLTQPASLTVQPGQTLTIRCQVSYSLTSYPTAWIRQPAGKALEWMGIIWTGGSTDYASSLRGRIEITRDTNKKTVDLRLSAMKPEESAVYYCARRTLWLI</sequence>
<accession>A0A087XUZ6</accession>
<organism evidence="6 7">
    <name type="scientific">Poecilia formosa</name>
    <name type="common">Amazon molly</name>
    <name type="synonym">Limia formosa</name>
    <dbReference type="NCBI Taxonomy" id="48698"/>
    <lineage>
        <taxon>Eukaryota</taxon>
        <taxon>Metazoa</taxon>
        <taxon>Chordata</taxon>
        <taxon>Craniata</taxon>
        <taxon>Vertebrata</taxon>
        <taxon>Euteleostomi</taxon>
        <taxon>Actinopterygii</taxon>
        <taxon>Neopterygii</taxon>
        <taxon>Teleostei</taxon>
        <taxon>Neoteleostei</taxon>
        <taxon>Acanthomorphata</taxon>
        <taxon>Ovalentaria</taxon>
        <taxon>Atherinomorphae</taxon>
        <taxon>Cyprinodontiformes</taxon>
        <taxon>Poeciliidae</taxon>
        <taxon>Poeciliinae</taxon>
        <taxon>Poecilia</taxon>
    </lineage>
</organism>
<evidence type="ECO:0000256" key="2">
    <source>
        <dbReference type="ARBA" id="ARBA00023130"/>
    </source>
</evidence>
<dbReference type="SMART" id="SM00406">
    <property type="entry name" value="IGv"/>
    <property type="match status" value="1"/>
</dbReference>
<feature type="domain" description="Ig-like" evidence="5">
    <location>
        <begin position="15"/>
        <end position="134"/>
    </location>
</feature>
<evidence type="ECO:0000313" key="6">
    <source>
        <dbReference type="Ensembl" id="ENSPFOP00000009599.1"/>
    </source>
</evidence>
<dbReference type="GO" id="GO:0005576">
    <property type="term" value="C:extracellular region"/>
    <property type="evidence" value="ECO:0007669"/>
    <property type="project" value="UniProtKB-ARBA"/>
</dbReference>
<dbReference type="Ensembl" id="ENSPFOT00000009612.1">
    <property type="protein sequence ID" value="ENSPFOP00000009599.1"/>
    <property type="gene ID" value="ENSPFOG00000009649.1"/>
</dbReference>
<dbReference type="eggNOG" id="ENOG502SRAN">
    <property type="taxonomic scope" value="Eukaryota"/>
</dbReference>
<evidence type="ECO:0000313" key="7">
    <source>
        <dbReference type="Proteomes" id="UP000028760"/>
    </source>
</evidence>
<reference evidence="6" key="3">
    <citation type="submission" date="2025-09" db="UniProtKB">
        <authorList>
            <consortium name="Ensembl"/>
        </authorList>
    </citation>
    <scope>IDENTIFICATION</scope>
</reference>
<dbReference type="GeneTree" id="ENSGT01020000230358"/>
<evidence type="ECO:0000259" key="5">
    <source>
        <dbReference type="PROSITE" id="PS50835"/>
    </source>
</evidence>
<protein>
    <submittedName>
        <fullName evidence="6">Immunoglobulin heavy variable 9-2</fullName>
    </submittedName>
</protein>
<dbReference type="GO" id="GO:0019814">
    <property type="term" value="C:immunoglobulin complex"/>
    <property type="evidence" value="ECO:0007669"/>
    <property type="project" value="UniProtKB-KW"/>
</dbReference>
<proteinExistence type="predicted"/>
<dbReference type="Pfam" id="PF07686">
    <property type="entry name" value="V-set"/>
    <property type="match status" value="1"/>
</dbReference>
<dbReference type="InterPro" id="IPR036179">
    <property type="entry name" value="Ig-like_dom_sf"/>
</dbReference>
<dbReference type="SUPFAM" id="SSF48726">
    <property type="entry name" value="Immunoglobulin"/>
    <property type="match status" value="1"/>
</dbReference>
<dbReference type="GO" id="GO:0002250">
    <property type="term" value="P:adaptive immune response"/>
    <property type="evidence" value="ECO:0007669"/>
    <property type="project" value="UniProtKB-KW"/>
</dbReference>
<dbReference type="InterPro" id="IPR013106">
    <property type="entry name" value="Ig_V-set"/>
</dbReference>
<dbReference type="Proteomes" id="UP000028760">
    <property type="component" value="Unassembled WGS sequence"/>
</dbReference>
<reference evidence="7" key="1">
    <citation type="submission" date="2013-10" db="EMBL/GenBank/DDBJ databases">
        <authorList>
            <person name="Schartl M."/>
            <person name="Warren W."/>
        </authorList>
    </citation>
    <scope>NUCLEOTIDE SEQUENCE [LARGE SCALE GENOMIC DNA]</scope>
    <source>
        <strain evidence="7">female</strain>
    </source>
</reference>
<keyword evidence="2" id="KW-1064">Adaptive immunity</keyword>
<evidence type="ECO:0000256" key="4">
    <source>
        <dbReference type="SAM" id="SignalP"/>
    </source>
</evidence>
<keyword evidence="7" id="KW-1185">Reference proteome</keyword>
<name>A0A087XUZ6_POEFO</name>
<keyword evidence="3" id="KW-1280">Immunoglobulin</keyword>
<dbReference type="PANTHER" id="PTHR23266">
    <property type="entry name" value="IMMUNOGLOBULIN HEAVY CHAIN"/>
    <property type="match status" value="1"/>
</dbReference>
<dbReference type="InterPro" id="IPR050199">
    <property type="entry name" value="IgHV"/>
</dbReference>